<dbReference type="EC" id="3.1.3.16" evidence="7"/>
<dbReference type="SMART" id="SM00389">
    <property type="entry name" value="HOX"/>
    <property type="match status" value="1"/>
</dbReference>
<comment type="similarity">
    <text evidence="7">Belongs to the PPP phosphatase family.</text>
</comment>
<keyword evidence="7" id="KW-0378">Hydrolase</keyword>
<dbReference type="GO" id="GO:0006412">
    <property type="term" value="P:translation"/>
    <property type="evidence" value="ECO:0007669"/>
    <property type="project" value="InterPro"/>
</dbReference>
<dbReference type="GO" id="GO:0004722">
    <property type="term" value="F:protein serine/threonine phosphatase activity"/>
    <property type="evidence" value="ECO:0000318"/>
    <property type="project" value="GO_Central"/>
</dbReference>
<dbReference type="FunFam" id="1.10.260.40:FF:000001">
    <property type="entry name" value="POU domain protein"/>
    <property type="match status" value="1"/>
</dbReference>
<evidence type="ECO:0000256" key="5">
    <source>
        <dbReference type="PROSITE-ProRule" id="PRU00108"/>
    </source>
</evidence>
<name>A0A8R1U460_PRIPA</name>
<keyword evidence="9" id="KW-0175">Coiled coil</keyword>
<feature type="compositionally biased region" description="Polar residues" evidence="10">
    <location>
        <begin position="1875"/>
        <end position="1905"/>
    </location>
</feature>
<dbReference type="Pfam" id="PF00297">
    <property type="entry name" value="Ribosomal_L3"/>
    <property type="match status" value="1"/>
</dbReference>
<feature type="transmembrane region" description="Helical" evidence="11">
    <location>
        <begin position="1815"/>
        <end position="1841"/>
    </location>
</feature>
<evidence type="ECO:0000259" key="13">
    <source>
        <dbReference type="PROSITE" id="PS51179"/>
    </source>
</evidence>
<dbReference type="PROSITE" id="PS00125">
    <property type="entry name" value="SER_THR_PHOSPHATASE"/>
    <property type="match status" value="2"/>
</dbReference>
<evidence type="ECO:0000256" key="9">
    <source>
        <dbReference type="SAM" id="Coils"/>
    </source>
</evidence>
<dbReference type="Gene3D" id="1.10.10.60">
    <property type="entry name" value="Homeodomain-like"/>
    <property type="match status" value="1"/>
</dbReference>
<dbReference type="SUPFAM" id="SSF46689">
    <property type="entry name" value="Homeodomain-like"/>
    <property type="match status" value="1"/>
</dbReference>
<dbReference type="Pfam" id="PF00046">
    <property type="entry name" value="Homeodomain"/>
    <property type="match status" value="1"/>
</dbReference>
<dbReference type="Proteomes" id="UP000005239">
    <property type="component" value="Unassembled WGS sequence"/>
</dbReference>
<dbReference type="InterPro" id="IPR004843">
    <property type="entry name" value="Calcineurin-like_PHP"/>
</dbReference>
<dbReference type="Gene3D" id="3.30.1430.10">
    <property type="match status" value="1"/>
</dbReference>
<evidence type="ECO:0000256" key="3">
    <source>
        <dbReference type="ARBA" id="ARBA00023155"/>
    </source>
</evidence>
<organism evidence="14 15">
    <name type="scientific">Pristionchus pacificus</name>
    <name type="common">Parasitic nematode worm</name>
    <dbReference type="NCBI Taxonomy" id="54126"/>
    <lineage>
        <taxon>Eukaryota</taxon>
        <taxon>Metazoa</taxon>
        <taxon>Ecdysozoa</taxon>
        <taxon>Nematoda</taxon>
        <taxon>Chromadorea</taxon>
        <taxon>Rhabditida</taxon>
        <taxon>Rhabditina</taxon>
        <taxon>Diplogasteromorpha</taxon>
        <taxon>Diplogasteroidea</taxon>
        <taxon>Neodiplogasteridae</taxon>
        <taxon>Pristionchus</taxon>
    </lineage>
</organism>
<feature type="compositionally biased region" description="Basic and acidic residues" evidence="10">
    <location>
        <begin position="1862"/>
        <end position="1874"/>
    </location>
</feature>
<dbReference type="InterPro" id="IPR029052">
    <property type="entry name" value="Metallo-depent_PP-like"/>
</dbReference>
<feature type="coiled-coil region" evidence="9">
    <location>
        <begin position="1779"/>
        <end position="1806"/>
    </location>
</feature>
<dbReference type="PROSITE" id="PS00465">
    <property type="entry name" value="POU_2"/>
    <property type="match status" value="1"/>
</dbReference>
<dbReference type="PROSITE" id="PS50071">
    <property type="entry name" value="HOMEOBOX_2"/>
    <property type="match status" value="1"/>
</dbReference>
<keyword evidence="3 5" id="KW-0371">Homeobox</keyword>
<evidence type="ECO:0000259" key="12">
    <source>
        <dbReference type="PROSITE" id="PS50071"/>
    </source>
</evidence>
<dbReference type="PRINTS" id="PR00114">
    <property type="entry name" value="STPHPHTASE"/>
</dbReference>
<dbReference type="Pfam" id="PF00157">
    <property type="entry name" value="Pou"/>
    <property type="match status" value="1"/>
</dbReference>
<evidence type="ECO:0000256" key="6">
    <source>
        <dbReference type="RuleBase" id="RU000682"/>
    </source>
</evidence>
<dbReference type="Gene3D" id="3.60.21.10">
    <property type="match status" value="2"/>
</dbReference>
<evidence type="ECO:0000256" key="7">
    <source>
        <dbReference type="RuleBase" id="RU004273"/>
    </source>
</evidence>
<dbReference type="GO" id="GO:0005634">
    <property type="term" value="C:nucleus"/>
    <property type="evidence" value="ECO:0000318"/>
    <property type="project" value="GO_Central"/>
</dbReference>
<dbReference type="Gene3D" id="1.10.260.40">
    <property type="entry name" value="lambda repressor-like DNA-binding domains"/>
    <property type="match status" value="1"/>
</dbReference>
<evidence type="ECO:0000256" key="2">
    <source>
        <dbReference type="ARBA" id="ARBA00023125"/>
    </source>
</evidence>
<reference evidence="14" key="2">
    <citation type="submission" date="2022-06" db="UniProtKB">
        <authorList>
            <consortium name="EnsemblMetazoa"/>
        </authorList>
    </citation>
    <scope>IDENTIFICATION</scope>
    <source>
        <strain evidence="14">PS312</strain>
    </source>
</reference>
<dbReference type="PROSITE" id="PS51179">
    <property type="entry name" value="POU_3"/>
    <property type="match status" value="1"/>
</dbReference>
<feature type="region of interest" description="Disordered" evidence="10">
    <location>
        <begin position="2019"/>
        <end position="2052"/>
    </location>
</feature>
<dbReference type="GO" id="GO:0003735">
    <property type="term" value="F:structural constituent of ribosome"/>
    <property type="evidence" value="ECO:0007669"/>
    <property type="project" value="InterPro"/>
</dbReference>
<dbReference type="GO" id="GO:0005737">
    <property type="term" value="C:cytoplasm"/>
    <property type="evidence" value="ECO:0000318"/>
    <property type="project" value="GO_Central"/>
</dbReference>
<feature type="domain" description="Homeobox" evidence="12">
    <location>
        <begin position="241"/>
        <end position="307"/>
    </location>
</feature>
<keyword evidence="15" id="KW-1185">Reference proteome</keyword>
<protein>
    <recommendedName>
        <fullName evidence="7 8">Multifunctional fusion protein</fullName>
    </recommendedName>
    <domain>
        <recommendedName>
            <fullName evidence="7">Serine/threonine-protein phosphatase</fullName>
            <ecNumber evidence="7">3.1.3.16</ecNumber>
        </recommendedName>
    </domain>
    <domain>
        <recommendedName>
            <fullName evidence="8">POU domain protein</fullName>
        </recommendedName>
    </domain>
</protein>
<keyword evidence="11" id="KW-1133">Transmembrane helix</keyword>
<proteinExistence type="inferred from homology"/>
<feature type="compositionally biased region" description="Low complexity" evidence="10">
    <location>
        <begin position="2027"/>
        <end position="2052"/>
    </location>
</feature>
<sequence length="2525" mass="283137">MLSSGANEELQSYAQVIKPTCDAASFNDWTTPISYAAPPHQSFPFLFNPQPDWSSAYGTTPHQLHQLTAGGLNQPVILQPHLQSNELKQLESLDRPDVIQRLPSNFSSDAAAAFTPWTHYPSWAAAAAPPVQQQPPVSAASAAAAAAMSQNTNSDDLENFAKQFKQRRIKLGFTQADVGIALGTLYGNVFSQTTICRFEALQLSFKNMCKLKPLLFKWLEEADSTTCSPGSTYEKLAGQGGRKRKKRTSIDSNIKNRLETFFCKNPKPNAQEITQVALELNLEKEVSDARNVVRVWFCNRRQKEKRVMGGYGDGLLVHDPYNPDLQHASSRTYGPGALGRAQRSTSTPGRRTVVCSTMQVRPAAATFPNRRFRVVSIERRFDAAFPVDCHTRGCTKWSSLDSDAVAFHNGSFVAVQSLDHIQFANISSIDGNFATRNTRFRKSSTHDVKPLTLIDNVYNSEDIVPFHFIPDPQDSRGKRQKRDSQKDELAQAEKNVTDLTNEIGNITEKLKKKEEEASTENETYEKAKASVDTLEKLVATWKDAEKARLVWESANTAVKKANISLDEATKNLKAANETLEAAVKKLERVEDEPELLRKLTAEFHRLDPIYRALQTAVDNWEMELPLLQQEVTNAQSHVTQFEIKVARAGCVGKETEDGCPKLLFSLDQFRTTRDKKQAAFDAAEADNIKKTEELAQCEPNWKDLKEKIEELNTDVAEPIHGTNLLKAQLDVNKATSKQESLLEKFKNALKTRDEAAETTRLAKESYEAKESKVPADGAEVSKAYDAAKLELGNVNATKNFVDGEVNNLISQLKEKNIELEQANAKVEALKQSKEKETTKTGAMMFIGIGAGGGIILIIIVIGGILFAMKRRKSKVKEEPFPNPYVLKYEKVPALDKSKQEKLYKRTATPRIEYRGDKSPIRSRPMAMPPTTHEKITGDEIEYIETRRPLINEIAIPTNSSKKPASCKLPSELKWEGPKKAIAMQFVEEKLDTQEIPEDVMLDKDQDAEFIDEDSQDTQYDRTAPTQVNKTGADLLNEHAKDKISVDDALKMAKWAFIAVHQKLNLKFLPLMQLAAAARDVFMKEKPLVECGLPVTIYGDIHGQVGDAVRLINTVTYDPSSPNSRVLDLNKQHFVFCGDYVDRGNRQVETLMLLFSLKVAYPNNVHILRGNHETRDINYKYGFQVELTTRYGKDEGTKLYEVFNEVFDHLPLACHIGGKILCVHGGISPHLHKLEDINKIPKPLSIITDSPLAEDLLWADPLNGFSGTKPNEGRRISIHFGPWRRICVVRTEEETLHGGNFSAAVKINEKGEMKMCIMFKGCLFPGLTAEESSSKSSKFHNMAHELNNEKDNDYAVFKEEEQPGLFDMDQTTFNWPSLDSDADAFHNGSFGAVKSLDHIQFANISSIDGYFVTRNTRFRKSSTHDVKPPSLVNSDDSEDTVPSQYTTKGSRGKRQKRDSQENELAQAEKIVTDLMSEIRNITEKLKKIEEEASEANMEYEKTKADVDEKEKVAADWEDAEKARLKWESADKAFKRANASLNEAIENLKVANETLKAAEEKLNKVKGEPELLRKLTDEFKPLDAEHKELKKTINYWEDELPLLQKAMTDAETKVSTYEAEVFRQGCKGKESKDPCERMRRFLEIRINDRNTAQKAYGDALADNKAKTERLAVCEPEWNRLKAEIKRLKANVAEPRHGTNLLKAQSDVNSATSEQELLLEEFKNALKTRDEAAEKKQLAKQSYDDKASKVPADGTEVGNAFQDAKSKFDDANLMKKIVDEDVNMLKTRLEEKNIELVQANAKVDALKQSKTDEPKTGAAMYIGIGAGCGIILIILIIGSILFAVKQRKSKVKEEPSPTINPNALKYEKVPSLDKSKQESASMPSSNQRATPAKSDTNIATTQSNTNHKGGTALKRGEPRPMPAPLTTQKLLKHRNKKAHIMEVQLNGGSIADKVERAKERIDKRDEEVFEDANVSWSIEGFALFKECDRSGTVPDNCGGIIKAWKEKGTKVVKGFIPLLNRSPSPPPRAVAPTPIRPSFSSHSSRDSSPVPPMATAAVAASPISSAELAAVKESLDELHKERQADRALLESIADRMLCKTGLKYNGPDFMEEEEVAHFSLHTASHFAFVRSLFDLIAEDEEEKKLEIEKRDRFKIRWVEEFGDEKLETLPDELLHNEQDDEAIDKESENTQYDRTAPEPADKRTGAELLNEHAKDKMSVDDALKMATWIFIGFRRKKQLVECGLPVTIFGDIHGQVGDAVRLINIAAWDPANPNSRELDLNKQHFVFCGDYVDRGNRQVETLVLMFSLKITYPNNVHILRGNHETRDINYKYGFDTELHGRYDEDQAKKLYDVFNEVFDHLPLACLIGGKIPKPLSNINVSLLAQDLLWADPINGLSGTKPNDGRGISIHFGEDALDEKMTELELIAVIRGHQIPGNGYAWFGLKGHLCTVFSASDAGKKENYAAAIRIDEQGVKKMLIMYKGRRFPGDTEGTKVHSCEHLDNNVNDDVYAVFKEEEMGPCEMDQTRR</sequence>
<feature type="region of interest" description="Disordered" evidence="10">
    <location>
        <begin position="1418"/>
        <end position="1463"/>
    </location>
</feature>
<feature type="domain" description="POU-specific" evidence="13">
    <location>
        <begin position="149"/>
        <end position="223"/>
    </location>
</feature>
<keyword evidence="11" id="KW-0472">Membrane</keyword>
<evidence type="ECO:0000313" key="14">
    <source>
        <dbReference type="EnsemblMetazoa" id="PPA01050.1"/>
    </source>
</evidence>
<dbReference type="InterPro" id="IPR001356">
    <property type="entry name" value="HD"/>
</dbReference>
<gene>
    <name evidence="14" type="primary">WBGene00090604</name>
</gene>
<dbReference type="CDD" id="cd00086">
    <property type="entry name" value="homeodomain"/>
    <property type="match status" value="1"/>
</dbReference>
<dbReference type="InterPro" id="IPR000597">
    <property type="entry name" value="Ribosomal_uL3"/>
</dbReference>
<comment type="similarity">
    <text evidence="8">Belongs to the POU transcription factor family.</text>
</comment>
<evidence type="ECO:0000313" key="15">
    <source>
        <dbReference type="Proteomes" id="UP000005239"/>
    </source>
</evidence>
<feature type="coiled-coil region" evidence="9">
    <location>
        <begin position="805"/>
        <end position="839"/>
    </location>
</feature>
<dbReference type="GO" id="GO:0003677">
    <property type="term" value="F:DNA binding"/>
    <property type="evidence" value="ECO:0007669"/>
    <property type="project" value="UniProtKB-UniRule"/>
</dbReference>
<keyword evidence="4 5" id="KW-0539">Nucleus</keyword>
<dbReference type="PANTHER" id="PTHR11668:SF491">
    <property type="entry name" value="SERINE_THREONINE-PROTEIN PHOSPHATASE"/>
    <property type="match status" value="1"/>
</dbReference>
<keyword evidence="11" id="KW-0812">Transmembrane</keyword>
<dbReference type="PANTHER" id="PTHR11668">
    <property type="entry name" value="SERINE/THREONINE PROTEIN PHOSPHATASE"/>
    <property type="match status" value="1"/>
</dbReference>
<dbReference type="SUPFAM" id="SSF47413">
    <property type="entry name" value="lambda repressor-like DNA-binding domains"/>
    <property type="match status" value="1"/>
</dbReference>
<feature type="region of interest" description="Disordered" evidence="10">
    <location>
        <begin position="1847"/>
        <end position="1919"/>
    </location>
</feature>
<feature type="transmembrane region" description="Helical" evidence="11">
    <location>
        <begin position="842"/>
        <end position="867"/>
    </location>
</feature>
<comment type="subcellular location">
    <subcellularLocation>
        <location evidence="1 5 6">Nucleus</location>
    </subcellularLocation>
</comment>
<evidence type="ECO:0000256" key="4">
    <source>
        <dbReference type="ARBA" id="ARBA00023242"/>
    </source>
</evidence>
<keyword evidence="8" id="KW-0804">Transcription</keyword>
<dbReference type="EnsemblMetazoa" id="PPA01050.1">
    <property type="protein sequence ID" value="PPA01050.1"/>
    <property type="gene ID" value="WBGene00090604"/>
</dbReference>
<dbReference type="GO" id="GO:0030154">
    <property type="term" value="P:cell differentiation"/>
    <property type="evidence" value="ECO:0007669"/>
    <property type="project" value="UniProtKB-ARBA"/>
</dbReference>
<dbReference type="InterPro" id="IPR000327">
    <property type="entry name" value="POU_dom"/>
</dbReference>
<dbReference type="PRINTS" id="PR00028">
    <property type="entry name" value="POUDOMAIN"/>
</dbReference>
<comment type="catalytic activity">
    <reaction evidence="7">
        <text>O-phospho-L-threonyl-[protein] + H2O = L-threonyl-[protein] + phosphate</text>
        <dbReference type="Rhea" id="RHEA:47004"/>
        <dbReference type="Rhea" id="RHEA-COMP:11060"/>
        <dbReference type="Rhea" id="RHEA-COMP:11605"/>
        <dbReference type="ChEBI" id="CHEBI:15377"/>
        <dbReference type="ChEBI" id="CHEBI:30013"/>
        <dbReference type="ChEBI" id="CHEBI:43474"/>
        <dbReference type="ChEBI" id="CHEBI:61977"/>
        <dbReference type="EC" id="3.1.3.16"/>
    </reaction>
</comment>
<evidence type="ECO:0000256" key="1">
    <source>
        <dbReference type="ARBA" id="ARBA00004123"/>
    </source>
</evidence>
<dbReference type="InterPro" id="IPR006186">
    <property type="entry name" value="Ser/Thr-sp_prot-phosphatase"/>
</dbReference>
<feature type="DNA-binding region" description="Homeobox" evidence="5">
    <location>
        <begin position="243"/>
        <end position="308"/>
    </location>
</feature>
<feature type="compositionally biased region" description="Basic and acidic residues" evidence="10">
    <location>
        <begin position="473"/>
        <end position="491"/>
    </location>
</feature>
<dbReference type="InterPro" id="IPR050341">
    <property type="entry name" value="PP1_catalytic_subunit"/>
</dbReference>
<dbReference type="SMART" id="SM00352">
    <property type="entry name" value="POU"/>
    <property type="match status" value="1"/>
</dbReference>
<feature type="coiled-coil region" evidence="9">
    <location>
        <begin position="558"/>
        <end position="630"/>
    </location>
</feature>
<dbReference type="GO" id="GO:0005840">
    <property type="term" value="C:ribosome"/>
    <property type="evidence" value="ECO:0007669"/>
    <property type="project" value="InterPro"/>
</dbReference>
<dbReference type="InterPro" id="IPR009057">
    <property type="entry name" value="Homeodomain-like_sf"/>
</dbReference>
<dbReference type="PROSITE" id="PS00035">
    <property type="entry name" value="POU_1"/>
    <property type="match status" value="1"/>
</dbReference>
<keyword evidence="2 5" id="KW-0238">DNA-binding</keyword>
<accession>A0A8R1U460</accession>
<dbReference type="SUPFAM" id="SSF56300">
    <property type="entry name" value="Metallo-dependent phosphatases"/>
    <property type="match status" value="2"/>
</dbReference>
<dbReference type="InterPro" id="IPR013847">
    <property type="entry name" value="POU"/>
</dbReference>
<dbReference type="SMART" id="SM00156">
    <property type="entry name" value="PP2Ac"/>
    <property type="match status" value="2"/>
</dbReference>
<dbReference type="Pfam" id="PF00149">
    <property type="entry name" value="Metallophos"/>
    <property type="match status" value="2"/>
</dbReference>
<dbReference type="InterPro" id="IPR010982">
    <property type="entry name" value="Lambda_DNA-bd_dom_sf"/>
</dbReference>
<dbReference type="GO" id="GO:0003700">
    <property type="term" value="F:DNA-binding transcription factor activity"/>
    <property type="evidence" value="ECO:0007669"/>
    <property type="project" value="InterPro"/>
</dbReference>
<evidence type="ECO:0000256" key="11">
    <source>
        <dbReference type="SAM" id="Phobius"/>
    </source>
</evidence>
<evidence type="ECO:0000256" key="10">
    <source>
        <dbReference type="SAM" id="MobiDB-lite"/>
    </source>
</evidence>
<evidence type="ECO:0000256" key="8">
    <source>
        <dbReference type="RuleBase" id="RU361194"/>
    </source>
</evidence>
<dbReference type="CDD" id="cd00144">
    <property type="entry name" value="MPP_PPP_family"/>
    <property type="match status" value="2"/>
</dbReference>
<reference evidence="15" key="1">
    <citation type="journal article" date="2008" name="Nat. Genet.">
        <title>The Pristionchus pacificus genome provides a unique perspective on nematode lifestyle and parasitism.</title>
        <authorList>
            <person name="Dieterich C."/>
            <person name="Clifton S.W."/>
            <person name="Schuster L.N."/>
            <person name="Chinwalla A."/>
            <person name="Delehaunty K."/>
            <person name="Dinkelacker I."/>
            <person name="Fulton L."/>
            <person name="Fulton R."/>
            <person name="Godfrey J."/>
            <person name="Minx P."/>
            <person name="Mitreva M."/>
            <person name="Roeseler W."/>
            <person name="Tian H."/>
            <person name="Witte H."/>
            <person name="Yang S.P."/>
            <person name="Wilson R.K."/>
            <person name="Sommer R.J."/>
        </authorList>
    </citation>
    <scope>NUCLEOTIDE SEQUENCE [LARGE SCALE GENOMIC DNA]</scope>
    <source>
        <strain evidence="15">PS312</strain>
    </source>
</reference>
<feature type="region of interest" description="Disordered" evidence="10">
    <location>
        <begin position="2166"/>
        <end position="2200"/>
    </location>
</feature>
<feature type="region of interest" description="Disordered" evidence="10">
    <location>
        <begin position="330"/>
        <end position="350"/>
    </location>
</feature>
<feature type="compositionally biased region" description="Polar residues" evidence="10">
    <location>
        <begin position="1439"/>
        <end position="1448"/>
    </location>
</feature>
<feature type="region of interest" description="Disordered" evidence="10">
    <location>
        <begin position="469"/>
        <end position="500"/>
    </location>
</feature>